<dbReference type="EMBL" id="JANBVN010000005">
    <property type="protein sequence ID" value="KAJ9165246.1"/>
    <property type="molecule type" value="Genomic_DNA"/>
</dbReference>
<dbReference type="PANTHER" id="PTHR39474:SF1">
    <property type="entry name" value="FUNGAL SPECIFIC TRANSCRIPTION FACTOR"/>
    <property type="match status" value="1"/>
</dbReference>
<feature type="compositionally biased region" description="Low complexity" evidence="1">
    <location>
        <begin position="86"/>
        <end position="95"/>
    </location>
</feature>
<reference evidence="2" key="1">
    <citation type="submission" date="2022-07" db="EMBL/GenBank/DDBJ databases">
        <title>Fungi with potential for degradation of polypropylene.</title>
        <authorList>
            <person name="Gostincar C."/>
        </authorList>
    </citation>
    <scope>NUCLEOTIDE SEQUENCE</scope>
    <source>
        <strain evidence="2">EXF-13287</strain>
    </source>
</reference>
<dbReference type="AlphaFoldDB" id="A0AA38VPW4"/>
<evidence type="ECO:0000256" key="1">
    <source>
        <dbReference type="SAM" id="MobiDB-lite"/>
    </source>
</evidence>
<evidence type="ECO:0000313" key="3">
    <source>
        <dbReference type="Proteomes" id="UP001174691"/>
    </source>
</evidence>
<name>A0AA38VPW4_9PEZI</name>
<comment type="caution">
    <text evidence="2">The sequence shown here is derived from an EMBL/GenBank/DDBJ whole genome shotgun (WGS) entry which is preliminary data.</text>
</comment>
<protein>
    <submittedName>
        <fullName evidence="2">Uncharacterized protein</fullName>
    </submittedName>
</protein>
<evidence type="ECO:0000313" key="2">
    <source>
        <dbReference type="EMBL" id="KAJ9165246.1"/>
    </source>
</evidence>
<feature type="compositionally biased region" description="Low complexity" evidence="1">
    <location>
        <begin position="32"/>
        <end position="41"/>
    </location>
</feature>
<organism evidence="2 3">
    <name type="scientific">Coniochaeta hoffmannii</name>
    <dbReference type="NCBI Taxonomy" id="91930"/>
    <lineage>
        <taxon>Eukaryota</taxon>
        <taxon>Fungi</taxon>
        <taxon>Dikarya</taxon>
        <taxon>Ascomycota</taxon>
        <taxon>Pezizomycotina</taxon>
        <taxon>Sordariomycetes</taxon>
        <taxon>Sordariomycetidae</taxon>
        <taxon>Coniochaetales</taxon>
        <taxon>Coniochaetaceae</taxon>
        <taxon>Coniochaeta</taxon>
    </lineage>
</organism>
<dbReference type="PANTHER" id="PTHR39474">
    <property type="entry name" value="UNNAMED PRODUCT"/>
    <property type="match status" value="1"/>
</dbReference>
<feature type="compositionally biased region" description="Polar residues" evidence="1">
    <location>
        <begin position="10"/>
        <end position="31"/>
    </location>
</feature>
<proteinExistence type="predicted"/>
<sequence length="161" mass="16599">MADSQGAIPTATSGAQYHPAVTQSRAPNTQSAPAAAAPAHAARVDPDPSEPGPSSATAGPKPPAAEQQQQHPSQPQPQPLPPLPAPDSASSSGGPTVEVNGARVSLADQLGPAVVNADGTMSRIANWGEMTEVERRNTVRILGARNKLRLEALREGQDRKE</sequence>
<feature type="compositionally biased region" description="Low complexity" evidence="1">
    <location>
        <begin position="64"/>
        <end position="73"/>
    </location>
</feature>
<feature type="region of interest" description="Disordered" evidence="1">
    <location>
        <begin position="1"/>
        <end position="104"/>
    </location>
</feature>
<feature type="compositionally biased region" description="Pro residues" evidence="1">
    <location>
        <begin position="74"/>
        <end position="85"/>
    </location>
</feature>
<dbReference type="Proteomes" id="UP001174691">
    <property type="component" value="Unassembled WGS sequence"/>
</dbReference>
<keyword evidence="3" id="KW-1185">Reference proteome</keyword>
<accession>A0AA38VPW4</accession>
<gene>
    <name evidence="2" type="ORF">NKR19_g575</name>
</gene>